<protein>
    <submittedName>
        <fullName evidence="1">Uncharacterized protein</fullName>
    </submittedName>
</protein>
<comment type="caution">
    <text evidence="1">The sequence shown here is derived from an EMBL/GenBank/DDBJ whole genome shotgun (WGS) entry which is preliminary data.</text>
</comment>
<evidence type="ECO:0000313" key="1">
    <source>
        <dbReference type="EMBL" id="RDK92708.1"/>
    </source>
</evidence>
<keyword evidence="2" id="KW-1185">Reference proteome</keyword>
<dbReference type="EMBL" id="QRAP01000003">
    <property type="protein sequence ID" value="RDK92708.1"/>
    <property type="molecule type" value="Genomic_DNA"/>
</dbReference>
<reference evidence="1 2" key="1">
    <citation type="submission" date="2018-07" db="EMBL/GenBank/DDBJ databases">
        <title>Genomic Encyclopedia of Type Strains, Phase IV (KMG-IV): sequencing the most valuable type-strain genomes for metagenomic binning, comparative biology and taxonomic classification.</title>
        <authorList>
            <person name="Goeker M."/>
        </authorList>
    </citation>
    <scope>NUCLEOTIDE SEQUENCE [LARGE SCALE GENOMIC DNA]</scope>
    <source>
        <strain evidence="1 2">DSM 103736</strain>
    </source>
</reference>
<gene>
    <name evidence="1" type="ORF">C8D90_10398</name>
</gene>
<dbReference type="Proteomes" id="UP000254848">
    <property type="component" value="Unassembled WGS sequence"/>
</dbReference>
<accession>A0A370QTZ0</accession>
<dbReference type="AlphaFoldDB" id="A0A370QTZ0"/>
<proteinExistence type="predicted"/>
<organism evidence="1 2">
    <name type="scientific">Enterobacillus tribolii</name>
    <dbReference type="NCBI Taxonomy" id="1487935"/>
    <lineage>
        <taxon>Bacteria</taxon>
        <taxon>Pseudomonadati</taxon>
        <taxon>Pseudomonadota</taxon>
        <taxon>Gammaproteobacteria</taxon>
        <taxon>Enterobacterales</taxon>
        <taxon>Hafniaceae</taxon>
        <taxon>Enterobacillus</taxon>
    </lineage>
</organism>
<evidence type="ECO:0000313" key="2">
    <source>
        <dbReference type="Proteomes" id="UP000254848"/>
    </source>
</evidence>
<name>A0A370QTZ0_9GAMM</name>
<sequence>MVEGTNRHSSPAAAREGNGDEYLDTILSIVSFSMTY</sequence>